<evidence type="ECO:0000313" key="1">
    <source>
        <dbReference type="EMBL" id="SMY12862.1"/>
    </source>
</evidence>
<dbReference type="RefSeq" id="WP_101589788.1">
    <property type="nucleotide sequence ID" value="NZ_FXZM01000013.1"/>
</dbReference>
<sequence>MALIHEAGAIPDSARITLNLESRVRPDIAEQVFAWLDADPRRLDVQWRSHPSKPLVWAADEDPQRQWSPTKLRNEIFERAVGEPGAFSAADAWQYDGRSLYWVAQDYVE</sequence>
<accession>A0A2H1L7K0</accession>
<protein>
    <submittedName>
        <fullName evidence="1">Uncharacterized protein</fullName>
    </submittedName>
</protein>
<keyword evidence="2" id="KW-1185">Reference proteome</keyword>
<evidence type="ECO:0000313" key="2">
    <source>
        <dbReference type="Proteomes" id="UP000234462"/>
    </source>
</evidence>
<reference evidence="2" key="1">
    <citation type="submission" date="2017-03" db="EMBL/GenBank/DDBJ databases">
        <authorList>
            <person name="Monnet C."/>
        </authorList>
    </citation>
    <scope>NUCLEOTIDE SEQUENCE [LARGE SCALE GENOMIC DNA]</scope>
    <source>
        <strain evidence="2">SJ5-8</strain>
    </source>
</reference>
<dbReference type="AlphaFoldDB" id="A0A2H1L7K0"/>
<organism evidence="1 2">
    <name type="scientific">Brevibacterium jeotgali</name>
    <dbReference type="NCBI Taxonomy" id="1262550"/>
    <lineage>
        <taxon>Bacteria</taxon>
        <taxon>Bacillati</taxon>
        <taxon>Actinomycetota</taxon>
        <taxon>Actinomycetes</taxon>
        <taxon>Micrococcales</taxon>
        <taxon>Brevibacteriaceae</taxon>
        <taxon>Brevibacterium</taxon>
    </lineage>
</organism>
<name>A0A2H1L7K0_9MICO</name>
<dbReference type="EMBL" id="FXZM01000013">
    <property type="protein sequence ID" value="SMY12862.1"/>
    <property type="molecule type" value="Genomic_DNA"/>
</dbReference>
<dbReference type="OrthoDB" id="9806213at2"/>
<dbReference type="Proteomes" id="UP000234462">
    <property type="component" value="Unassembled WGS sequence"/>
</dbReference>
<proteinExistence type="predicted"/>
<gene>
    <name evidence="1" type="ORF">BJEO58_02470</name>
</gene>